<organism evidence="1">
    <name type="scientific">marine metagenome</name>
    <dbReference type="NCBI Taxonomy" id="408172"/>
    <lineage>
        <taxon>unclassified sequences</taxon>
        <taxon>metagenomes</taxon>
        <taxon>ecological metagenomes</taxon>
    </lineage>
</organism>
<evidence type="ECO:0000313" key="1">
    <source>
        <dbReference type="EMBL" id="SVC92687.1"/>
    </source>
</evidence>
<accession>A0A382R696</accession>
<protein>
    <submittedName>
        <fullName evidence="1">Uncharacterized protein</fullName>
    </submittedName>
</protein>
<name>A0A382R696_9ZZZZ</name>
<dbReference type="AlphaFoldDB" id="A0A382R696"/>
<reference evidence="1" key="1">
    <citation type="submission" date="2018-05" db="EMBL/GenBank/DDBJ databases">
        <authorList>
            <person name="Lanie J.A."/>
            <person name="Ng W.-L."/>
            <person name="Kazmierczak K.M."/>
            <person name="Andrzejewski T.M."/>
            <person name="Davidsen T.M."/>
            <person name="Wayne K.J."/>
            <person name="Tettelin H."/>
            <person name="Glass J.I."/>
            <person name="Rusch D."/>
            <person name="Podicherti R."/>
            <person name="Tsui H.-C.T."/>
            <person name="Winkler M.E."/>
        </authorList>
    </citation>
    <scope>NUCLEOTIDE SEQUENCE</scope>
</reference>
<proteinExistence type="predicted"/>
<gene>
    <name evidence="1" type="ORF">METZ01_LOCUS345541</name>
</gene>
<dbReference type="EMBL" id="UINC01119105">
    <property type="protein sequence ID" value="SVC92687.1"/>
    <property type="molecule type" value="Genomic_DNA"/>
</dbReference>
<sequence length="53" mass="5773">WAYGTLGTDLALAVFPKDQFLPTAFFGCEGISGVLRDAQTLPRHPLDTHPRCA</sequence>
<feature type="non-terminal residue" evidence="1">
    <location>
        <position position="1"/>
    </location>
</feature>